<feature type="region of interest" description="Disordered" evidence="1">
    <location>
        <begin position="1"/>
        <end position="56"/>
    </location>
</feature>
<dbReference type="AlphaFoldDB" id="A0A4Y2AEC4"/>
<keyword evidence="3" id="KW-1185">Reference proteome</keyword>
<feature type="compositionally biased region" description="Polar residues" evidence="1">
    <location>
        <begin position="40"/>
        <end position="56"/>
    </location>
</feature>
<sequence length="56" mass="6047">MGGNLKQKVDSNSMRRLSQIVPYPGPSNEGLRHGVLQDCSGKQGSSMCPTRSSRRG</sequence>
<reference evidence="2 3" key="1">
    <citation type="journal article" date="2019" name="Sci. Rep.">
        <title>Orb-weaving spider Araneus ventricosus genome elucidates the spidroin gene catalogue.</title>
        <authorList>
            <person name="Kono N."/>
            <person name="Nakamura H."/>
            <person name="Ohtoshi R."/>
            <person name="Moran D.A.P."/>
            <person name="Shinohara A."/>
            <person name="Yoshida Y."/>
            <person name="Fujiwara M."/>
            <person name="Mori M."/>
            <person name="Tomita M."/>
            <person name="Arakawa K."/>
        </authorList>
    </citation>
    <scope>NUCLEOTIDE SEQUENCE [LARGE SCALE GENOMIC DNA]</scope>
</reference>
<feature type="non-terminal residue" evidence="2">
    <location>
        <position position="56"/>
    </location>
</feature>
<dbReference type="EMBL" id="BGPR01080315">
    <property type="protein sequence ID" value="GBL78192.1"/>
    <property type="molecule type" value="Genomic_DNA"/>
</dbReference>
<gene>
    <name evidence="2" type="ORF">AVEN_115851_1</name>
</gene>
<evidence type="ECO:0000313" key="3">
    <source>
        <dbReference type="Proteomes" id="UP000499080"/>
    </source>
</evidence>
<evidence type="ECO:0000313" key="2">
    <source>
        <dbReference type="EMBL" id="GBL78192.1"/>
    </source>
</evidence>
<comment type="caution">
    <text evidence="2">The sequence shown here is derived from an EMBL/GenBank/DDBJ whole genome shotgun (WGS) entry which is preliminary data.</text>
</comment>
<protein>
    <submittedName>
        <fullName evidence="2">Uncharacterized protein</fullName>
    </submittedName>
</protein>
<name>A0A4Y2AEC4_ARAVE</name>
<proteinExistence type="predicted"/>
<evidence type="ECO:0000256" key="1">
    <source>
        <dbReference type="SAM" id="MobiDB-lite"/>
    </source>
</evidence>
<dbReference type="Proteomes" id="UP000499080">
    <property type="component" value="Unassembled WGS sequence"/>
</dbReference>
<organism evidence="2 3">
    <name type="scientific">Araneus ventricosus</name>
    <name type="common">Orbweaver spider</name>
    <name type="synonym">Epeira ventricosa</name>
    <dbReference type="NCBI Taxonomy" id="182803"/>
    <lineage>
        <taxon>Eukaryota</taxon>
        <taxon>Metazoa</taxon>
        <taxon>Ecdysozoa</taxon>
        <taxon>Arthropoda</taxon>
        <taxon>Chelicerata</taxon>
        <taxon>Arachnida</taxon>
        <taxon>Araneae</taxon>
        <taxon>Araneomorphae</taxon>
        <taxon>Entelegynae</taxon>
        <taxon>Araneoidea</taxon>
        <taxon>Araneidae</taxon>
        <taxon>Araneus</taxon>
    </lineage>
</organism>
<accession>A0A4Y2AEC4</accession>